<dbReference type="RefSeq" id="WP_039323308.1">
    <property type="nucleotide sequence ID" value="NZ_JQHM01000001.1"/>
</dbReference>
<sequence length="402" mass="47098">MKELVITQPAFMSQFRCIGSECRDHCCQRWDVVLDKTTYNKYIKSADIEIRQIAVDSILPLKKNHDKWAKIKLSEQGQCPFLDESRLCNIYKRMGEKALSHTCTTYPRTNTFYRTLERKSLSLSCPEAVRLLLSGPEAMNIDEYKEIRASLNKNADFSLREKIINLMCSNLLMIDQSKIEHNLYAVALFLFFLKEAEQDNESFETKFPKIEQYFSQLIQALEMNEIADHVASMPKDTISQYALLLRVQGFMRQSPVARGRQTLLAYLDKAHHFISHDVDDFSERIIKLNQEYDDKVRPWLLEREYLWRNYFLYRFYHDGFPYGRGRTPLENFYLLASEYFIMRSLLAAHAHEAGGIDDDVMIDVMYSFHTLTQHSSSSTDKFLAEIEQVKTNDELFALQLLV</sequence>
<accession>A0A093S521</accession>
<evidence type="ECO:0000313" key="1">
    <source>
        <dbReference type="EMBL" id="KFX07929.1"/>
    </source>
</evidence>
<gene>
    <name evidence="1" type="ORF">KP22_07495</name>
</gene>
<dbReference type="Proteomes" id="UP000032874">
    <property type="component" value="Unassembled WGS sequence"/>
</dbReference>
<evidence type="ECO:0008006" key="3">
    <source>
        <dbReference type="Google" id="ProtNLM"/>
    </source>
</evidence>
<protein>
    <recommendedName>
        <fullName evidence="3">Lysine-N-methylase</fullName>
    </recommendedName>
</protein>
<dbReference type="eggNOG" id="COG0727">
    <property type="taxonomic scope" value="Bacteria"/>
</dbReference>
<comment type="caution">
    <text evidence="1">The sequence shown here is derived from an EMBL/GenBank/DDBJ whole genome shotgun (WGS) entry which is preliminary data.</text>
</comment>
<reference evidence="1 2" key="1">
    <citation type="submission" date="2014-08" db="EMBL/GenBank/DDBJ databases">
        <title>Genome sequences of NCPPB Pectobacterium isolates.</title>
        <authorList>
            <person name="Glover R.H."/>
            <person name="Sapp M."/>
            <person name="Elphinstone J."/>
        </authorList>
    </citation>
    <scope>NUCLEOTIDE SEQUENCE [LARGE SCALE GENOMIC DNA]</scope>
    <source>
        <strain evidence="1 2">NCPPB 2795</strain>
    </source>
</reference>
<organism evidence="1 2">
    <name type="scientific">Pectobacterium betavasculorum</name>
    <dbReference type="NCBI Taxonomy" id="55207"/>
    <lineage>
        <taxon>Bacteria</taxon>
        <taxon>Pseudomonadati</taxon>
        <taxon>Pseudomonadota</taxon>
        <taxon>Gammaproteobacteria</taxon>
        <taxon>Enterobacterales</taxon>
        <taxon>Pectobacteriaceae</taxon>
        <taxon>Pectobacterium</taxon>
    </lineage>
</organism>
<dbReference type="AlphaFoldDB" id="A0A093S521"/>
<evidence type="ECO:0000313" key="2">
    <source>
        <dbReference type="Proteomes" id="UP000032874"/>
    </source>
</evidence>
<name>A0A093S521_9GAMM</name>
<dbReference type="NCBIfam" id="NF038110">
    <property type="entry name" value="Lys_methyl_FliB"/>
    <property type="match status" value="1"/>
</dbReference>
<dbReference type="STRING" id="55207.KP22_07495"/>
<dbReference type="EMBL" id="JQHM01000001">
    <property type="protein sequence ID" value="KFX07929.1"/>
    <property type="molecule type" value="Genomic_DNA"/>
</dbReference>
<proteinExistence type="predicted"/>